<reference evidence="1 2" key="1">
    <citation type="submission" date="2018-08" db="EMBL/GenBank/DDBJ databases">
        <title>Meiothermus roseus NBRC 110900 genome sequencing project.</title>
        <authorList>
            <person name="Da Costa M.S."/>
            <person name="Albuquerque L."/>
            <person name="Raposo P."/>
            <person name="Froufe H.J.C."/>
            <person name="Barroso C.S."/>
            <person name="Egas C."/>
        </authorList>
    </citation>
    <scope>NUCLEOTIDE SEQUENCE [LARGE SCALE GENOMIC DNA]</scope>
    <source>
        <strain evidence="1 2">NBRC 110900</strain>
    </source>
</reference>
<dbReference type="Proteomes" id="UP000265341">
    <property type="component" value="Unassembled WGS sequence"/>
</dbReference>
<dbReference type="AlphaFoldDB" id="A0A399EPD2"/>
<evidence type="ECO:0008006" key="3">
    <source>
        <dbReference type="Google" id="ProtNLM"/>
    </source>
</evidence>
<evidence type="ECO:0000313" key="1">
    <source>
        <dbReference type="EMBL" id="RIH84899.1"/>
    </source>
</evidence>
<organism evidence="1 2">
    <name type="scientific">Calidithermus roseus</name>
    <dbReference type="NCBI Taxonomy" id="1644118"/>
    <lineage>
        <taxon>Bacteria</taxon>
        <taxon>Thermotogati</taxon>
        <taxon>Deinococcota</taxon>
        <taxon>Deinococci</taxon>
        <taxon>Thermales</taxon>
        <taxon>Thermaceae</taxon>
        <taxon>Calidithermus</taxon>
    </lineage>
</organism>
<dbReference type="PANTHER" id="PTHR43737">
    <property type="entry name" value="BLL7424 PROTEIN"/>
    <property type="match status" value="1"/>
</dbReference>
<dbReference type="Pfam" id="PF07394">
    <property type="entry name" value="DUF1501"/>
    <property type="match status" value="1"/>
</dbReference>
<gene>
    <name evidence="1" type="ORF">Mrose_02464</name>
</gene>
<dbReference type="PANTHER" id="PTHR43737:SF1">
    <property type="entry name" value="DUF1501 DOMAIN-CONTAINING PROTEIN"/>
    <property type="match status" value="1"/>
</dbReference>
<dbReference type="RefSeq" id="WP_119278705.1">
    <property type="nucleotide sequence ID" value="NZ_QWLA01000050.1"/>
</dbReference>
<dbReference type="EMBL" id="QWLA01000050">
    <property type="protein sequence ID" value="RIH84899.1"/>
    <property type="molecule type" value="Genomic_DNA"/>
</dbReference>
<accession>A0A399EPD2</accession>
<sequence>MDRRDFIKKSLLALALGQGAPSLLSRSALAARSKDKILVVVNLFGGNDQLNTLVPFRNELYYRKRPNIAVKREEVLDLGARGEKLGLHPQLRPLMSLWESGELALLPQVGYPNPNRSHFISTSIWHTADPTRKQEHGWLGRWGDLQDDPFCDTFLGGASPQALQGDLRTAPAISSIETFSIRLPRGFEEEFNREIRQTRSGTAEEVRRAMLSLRGALDKIGQLREVKNRVAYPDNGFGKSMADVARMIAGGLGSSVYYTTLGGWDTHAAQPPRQAELLGYLAQTLAAFRQDMRAIGRDKDVMVMVFSEFGRRVEENASYGTDHGKGGLMLVLGGAIRGGLYGGEPDLEDLDDGDLKYRTDFRNVYASALSWIQADPRAVLMGDFKPLPLF</sequence>
<name>A0A399EPD2_9DEIN</name>
<dbReference type="OrthoDB" id="9779968at2"/>
<keyword evidence="2" id="KW-1185">Reference proteome</keyword>
<comment type="caution">
    <text evidence="1">The sequence shown here is derived from an EMBL/GenBank/DDBJ whole genome shotgun (WGS) entry which is preliminary data.</text>
</comment>
<proteinExistence type="predicted"/>
<dbReference type="InterPro" id="IPR010869">
    <property type="entry name" value="DUF1501"/>
</dbReference>
<protein>
    <recommendedName>
        <fullName evidence="3">DUF1501 domain-containing protein</fullName>
    </recommendedName>
</protein>
<evidence type="ECO:0000313" key="2">
    <source>
        <dbReference type="Proteomes" id="UP000265341"/>
    </source>
</evidence>